<dbReference type="EMBL" id="JAHWGI010001376">
    <property type="protein sequence ID" value="KAK3929096.1"/>
    <property type="molecule type" value="Genomic_DNA"/>
</dbReference>
<feature type="non-terminal residue" evidence="1">
    <location>
        <position position="1"/>
    </location>
</feature>
<evidence type="ECO:0000313" key="2">
    <source>
        <dbReference type="Proteomes" id="UP001219518"/>
    </source>
</evidence>
<reference evidence="1" key="2">
    <citation type="journal article" date="2023" name="BMC Genomics">
        <title>Pest status, molecular evolution, and epigenetic factors derived from the genome assembly of Frankliniella fusca, a thysanopteran phytovirus vector.</title>
        <authorList>
            <person name="Catto M.A."/>
            <person name="Labadie P.E."/>
            <person name="Jacobson A.L."/>
            <person name="Kennedy G.G."/>
            <person name="Srinivasan R."/>
            <person name="Hunt B.G."/>
        </authorList>
    </citation>
    <scope>NUCLEOTIDE SEQUENCE</scope>
    <source>
        <strain evidence="1">PL_HMW_Pooled</strain>
    </source>
</reference>
<dbReference type="AlphaFoldDB" id="A0AAE1HXN6"/>
<evidence type="ECO:0000313" key="1">
    <source>
        <dbReference type="EMBL" id="KAK3929096.1"/>
    </source>
</evidence>
<gene>
    <name evidence="1" type="ORF">KUF71_017582</name>
</gene>
<organism evidence="1 2">
    <name type="scientific">Frankliniella fusca</name>
    <dbReference type="NCBI Taxonomy" id="407009"/>
    <lineage>
        <taxon>Eukaryota</taxon>
        <taxon>Metazoa</taxon>
        <taxon>Ecdysozoa</taxon>
        <taxon>Arthropoda</taxon>
        <taxon>Hexapoda</taxon>
        <taxon>Insecta</taxon>
        <taxon>Pterygota</taxon>
        <taxon>Neoptera</taxon>
        <taxon>Paraneoptera</taxon>
        <taxon>Thysanoptera</taxon>
        <taxon>Terebrantia</taxon>
        <taxon>Thripoidea</taxon>
        <taxon>Thripidae</taxon>
        <taxon>Frankliniella</taxon>
    </lineage>
</organism>
<keyword evidence="2" id="KW-1185">Reference proteome</keyword>
<comment type="caution">
    <text evidence="1">The sequence shown here is derived from an EMBL/GenBank/DDBJ whole genome shotgun (WGS) entry which is preliminary data.</text>
</comment>
<name>A0AAE1HXN6_9NEOP</name>
<dbReference type="Proteomes" id="UP001219518">
    <property type="component" value="Unassembled WGS sequence"/>
</dbReference>
<accession>A0AAE1HXN6</accession>
<protein>
    <submittedName>
        <fullName evidence="1">37S ribosomal protein S5, mitochondrial</fullName>
    </submittedName>
</protein>
<reference evidence="1" key="1">
    <citation type="submission" date="2021-07" db="EMBL/GenBank/DDBJ databases">
        <authorList>
            <person name="Catto M.A."/>
            <person name="Jacobson A."/>
            <person name="Kennedy G."/>
            <person name="Labadie P."/>
            <person name="Hunt B.G."/>
            <person name="Srinivasan R."/>
        </authorList>
    </citation>
    <scope>NUCLEOTIDE SEQUENCE</scope>
    <source>
        <strain evidence="1">PL_HMW_Pooled</strain>
        <tissue evidence="1">Head</tissue>
    </source>
</reference>
<proteinExistence type="predicted"/>
<keyword evidence="1" id="KW-0689">Ribosomal protein</keyword>
<sequence length="168" mass="18505">VSWLTSLLHADILSSRFHQQANSPGSWTKLALKPLLLKRIQNASLETCGCGAGVLSLGILGSTGCRSSTQGPAAKSQVFKLRWLQRLGCERCHLGQQRRSEGDVDFMFHGPGSWATLALNHPLLDKRIQNASWETCVLVLKSDSQWIPRCPVRGPPHRSPAEEEGKLE</sequence>
<keyword evidence="1" id="KW-0687">Ribonucleoprotein</keyword>
<dbReference type="GO" id="GO:0005840">
    <property type="term" value="C:ribosome"/>
    <property type="evidence" value="ECO:0007669"/>
    <property type="project" value="UniProtKB-KW"/>
</dbReference>